<dbReference type="CDD" id="cd16448">
    <property type="entry name" value="RING-H2"/>
    <property type="match status" value="1"/>
</dbReference>
<dbReference type="InterPro" id="IPR001841">
    <property type="entry name" value="Znf_RING"/>
</dbReference>
<accession>A0ABD2HXX0</accession>
<keyword evidence="1 3" id="KW-0863">Zinc-finger</keyword>
<dbReference type="Gene3D" id="3.30.40.10">
    <property type="entry name" value="Zinc/RING finger domain, C3HC4 (zinc finger)"/>
    <property type="match status" value="1"/>
</dbReference>
<evidence type="ECO:0000256" key="2">
    <source>
        <dbReference type="ARBA" id="ARBA00022833"/>
    </source>
</evidence>
<comment type="caution">
    <text evidence="6">The sequence shown here is derived from an EMBL/GenBank/DDBJ whole genome shotgun (WGS) entry which is preliminary data.</text>
</comment>
<dbReference type="InterPro" id="IPR044249">
    <property type="entry name" value="XERICO-like"/>
</dbReference>
<evidence type="ECO:0000313" key="7">
    <source>
        <dbReference type="Proteomes" id="UP001620645"/>
    </source>
</evidence>
<name>A0ABD2HXX0_HETSC</name>
<keyword evidence="1 3" id="KW-0479">Metal-binding</keyword>
<feature type="region of interest" description="Disordered" evidence="4">
    <location>
        <begin position="211"/>
        <end position="250"/>
    </location>
</feature>
<dbReference type="Pfam" id="PF13639">
    <property type="entry name" value="zf-RING_2"/>
    <property type="match status" value="1"/>
</dbReference>
<evidence type="ECO:0000256" key="4">
    <source>
        <dbReference type="SAM" id="MobiDB-lite"/>
    </source>
</evidence>
<dbReference type="AlphaFoldDB" id="A0ABD2HXX0"/>
<gene>
    <name evidence="6" type="ORF">niasHS_016137</name>
</gene>
<keyword evidence="7" id="KW-1185">Reference proteome</keyword>
<dbReference type="SUPFAM" id="SSF57850">
    <property type="entry name" value="RING/U-box"/>
    <property type="match status" value="1"/>
</dbReference>
<dbReference type="PANTHER" id="PTHR47258">
    <property type="match status" value="1"/>
</dbReference>
<feature type="domain" description="RING-type" evidence="5">
    <location>
        <begin position="395"/>
        <end position="437"/>
    </location>
</feature>
<keyword evidence="2" id="KW-0862">Zinc</keyword>
<evidence type="ECO:0000256" key="3">
    <source>
        <dbReference type="PROSITE-ProRule" id="PRU00175"/>
    </source>
</evidence>
<feature type="region of interest" description="Disordered" evidence="4">
    <location>
        <begin position="498"/>
        <end position="555"/>
    </location>
</feature>
<feature type="compositionally biased region" description="Polar residues" evidence="4">
    <location>
        <begin position="544"/>
        <end position="555"/>
    </location>
</feature>
<sequence>MFEINNIIVTECIWIWKREGLDALVGAIVKESALEELKTLEMKEKPWGKRDIGCETDRREIKREISKHNEQLKNVIEGLNKKQCLLEAVFAKNSKNKYFPNENFTAAEFKFFKNRRSEIYQNDPALSQLLEGLFAVELSTNNAIKNENTNELSARLNALKQSLAYAVFFVAKRGKISLESPPGETETEPKAILIELIDIYNELQLDNGKEIKSWQKTNQKERRENGEKGKSGQKGKEENEQKGKEEKGKKERRFLQFVARSLETKWDSNAFCVGEQNGNDDDDDANRRRRRGKRRNAPAPGYYEWDQQEANNPRTLAKILLIIAVMTVFTLVVNHFCTNRSGNNQSQWGTETDNYGENLSSHITTIESSKLLVTAYKAIPLETFVKHGDEQNDECSICLGEIKPGTMVRPLPCTHIFDDACIEKWIMGGNVTCPLCREKLQISPTAQTMTIANHLGVMAPPGGIVAPRVQVSGGTDEGQVRHGTVTGDQHEVVIDIGTNANQNGGNIGGTENHGPATPQHEATENTGGTENHGTATPRHEATETRLSNGSENETK</sequence>
<evidence type="ECO:0000313" key="6">
    <source>
        <dbReference type="EMBL" id="KAL3070310.1"/>
    </source>
</evidence>
<feature type="compositionally biased region" description="Basic and acidic residues" evidence="4">
    <location>
        <begin position="211"/>
        <end position="249"/>
    </location>
</feature>
<dbReference type="SMART" id="SM00184">
    <property type="entry name" value="RING"/>
    <property type="match status" value="1"/>
</dbReference>
<feature type="region of interest" description="Disordered" evidence="4">
    <location>
        <begin position="271"/>
        <end position="306"/>
    </location>
</feature>
<dbReference type="PROSITE" id="PS50089">
    <property type="entry name" value="ZF_RING_2"/>
    <property type="match status" value="1"/>
</dbReference>
<protein>
    <recommendedName>
        <fullName evidence="5">RING-type domain-containing protein</fullName>
    </recommendedName>
</protein>
<dbReference type="GO" id="GO:0008270">
    <property type="term" value="F:zinc ion binding"/>
    <property type="evidence" value="ECO:0007669"/>
    <property type="project" value="UniProtKB-KW"/>
</dbReference>
<dbReference type="EMBL" id="JBICCN010000411">
    <property type="protein sequence ID" value="KAL3070310.1"/>
    <property type="molecule type" value="Genomic_DNA"/>
</dbReference>
<proteinExistence type="predicted"/>
<feature type="compositionally biased region" description="Basic residues" evidence="4">
    <location>
        <begin position="287"/>
        <end position="296"/>
    </location>
</feature>
<dbReference type="PANTHER" id="PTHR47258:SF1">
    <property type="entry name" value="E3 UBIQUITIN-PROTEIN LIGASE XERICO-RELATED"/>
    <property type="match status" value="1"/>
</dbReference>
<evidence type="ECO:0000256" key="1">
    <source>
        <dbReference type="ARBA" id="ARBA00022771"/>
    </source>
</evidence>
<reference evidence="6 7" key="1">
    <citation type="submission" date="2024-10" db="EMBL/GenBank/DDBJ databases">
        <authorList>
            <person name="Kim D."/>
        </authorList>
    </citation>
    <scope>NUCLEOTIDE SEQUENCE [LARGE SCALE GENOMIC DNA]</scope>
    <source>
        <strain evidence="6">Taebaek</strain>
    </source>
</reference>
<evidence type="ECO:0000259" key="5">
    <source>
        <dbReference type="PROSITE" id="PS50089"/>
    </source>
</evidence>
<dbReference type="Proteomes" id="UP001620645">
    <property type="component" value="Unassembled WGS sequence"/>
</dbReference>
<organism evidence="6 7">
    <name type="scientific">Heterodera schachtii</name>
    <name type="common">Sugarbeet cyst nematode worm</name>
    <name type="synonym">Tylenchus schachtii</name>
    <dbReference type="NCBI Taxonomy" id="97005"/>
    <lineage>
        <taxon>Eukaryota</taxon>
        <taxon>Metazoa</taxon>
        <taxon>Ecdysozoa</taxon>
        <taxon>Nematoda</taxon>
        <taxon>Chromadorea</taxon>
        <taxon>Rhabditida</taxon>
        <taxon>Tylenchina</taxon>
        <taxon>Tylenchomorpha</taxon>
        <taxon>Tylenchoidea</taxon>
        <taxon>Heteroderidae</taxon>
        <taxon>Heteroderinae</taxon>
        <taxon>Heterodera</taxon>
    </lineage>
</organism>
<feature type="compositionally biased region" description="Low complexity" evidence="4">
    <location>
        <begin position="524"/>
        <end position="536"/>
    </location>
</feature>
<dbReference type="InterPro" id="IPR013083">
    <property type="entry name" value="Znf_RING/FYVE/PHD"/>
</dbReference>